<evidence type="ECO:0000313" key="10">
    <source>
        <dbReference type="EMBL" id="TAA18324.1"/>
    </source>
</evidence>
<dbReference type="EMBL" id="SHME01000004">
    <property type="protein sequence ID" value="TAA18324.1"/>
    <property type="molecule type" value="Genomic_DNA"/>
</dbReference>
<protein>
    <recommendedName>
        <fullName evidence="2">site-specific DNA-methyltransferase (cytosine-N(4)-specific)</fullName>
        <ecNumber evidence="2">2.1.1.113</ecNumber>
    </recommendedName>
</protein>
<comment type="caution">
    <text evidence="10">The sequence shown here is derived from an EMBL/GenBank/DDBJ whole genome shotgun (WGS) entry which is preliminary data.</text>
</comment>
<proteinExistence type="inferred from homology"/>
<keyword evidence="3" id="KW-0489">Methyltransferase</keyword>
<dbReference type="Gene3D" id="3.40.50.150">
    <property type="entry name" value="Vaccinia Virus protein VP39"/>
    <property type="match status" value="2"/>
</dbReference>
<evidence type="ECO:0000313" key="11">
    <source>
        <dbReference type="Proteomes" id="UP000293089"/>
    </source>
</evidence>
<dbReference type="InterPro" id="IPR017985">
    <property type="entry name" value="MeTrfase_CN4_CS"/>
</dbReference>
<evidence type="ECO:0000256" key="5">
    <source>
        <dbReference type="ARBA" id="ARBA00022691"/>
    </source>
</evidence>
<keyword evidence="7" id="KW-0238">DNA-binding</keyword>
<evidence type="ECO:0000259" key="9">
    <source>
        <dbReference type="Pfam" id="PF01555"/>
    </source>
</evidence>
<evidence type="ECO:0000256" key="6">
    <source>
        <dbReference type="ARBA" id="ARBA00022747"/>
    </source>
</evidence>
<dbReference type="Pfam" id="PF01555">
    <property type="entry name" value="N6_N4_Mtase"/>
    <property type="match status" value="1"/>
</dbReference>
<name>A0ABY1WBF7_9GAMM</name>
<reference evidence="10 11" key="1">
    <citation type="submission" date="2019-02" db="EMBL/GenBank/DDBJ databases">
        <title>WGS of Pseudoxanthomonas species novum from clinical isolates.</title>
        <authorList>
            <person name="Bernier A.-M."/>
            <person name="Bernard K."/>
            <person name="Vachon A."/>
        </authorList>
    </citation>
    <scope>NUCLEOTIDE SEQUENCE [LARGE SCALE GENOMIC DNA]</scope>
    <source>
        <strain evidence="11">NML 170316</strain>
    </source>
</reference>
<accession>A0ABY1WBF7</accession>
<dbReference type="InterPro" id="IPR002941">
    <property type="entry name" value="DNA_methylase_N4/N6"/>
</dbReference>
<evidence type="ECO:0000256" key="2">
    <source>
        <dbReference type="ARBA" id="ARBA00012185"/>
    </source>
</evidence>
<evidence type="ECO:0000256" key="7">
    <source>
        <dbReference type="ARBA" id="ARBA00023125"/>
    </source>
</evidence>
<keyword evidence="5" id="KW-0949">S-adenosyl-L-methionine</keyword>
<evidence type="ECO:0000256" key="8">
    <source>
        <dbReference type="ARBA" id="ARBA00049120"/>
    </source>
</evidence>
<gene>
    <name evidence="10" type="ORF">EA658_14475</name>
</gene>
<dbReference type="EC" id="2.1.1.113" evidence="2"/>
<keyword evidence="6" id="KW-0680">Restriction system</keyword>
<evidence type="ECO:0000256" key="4">
    <source>
        <dbReference type="ARBA" id="ARBA00022679"/>
    </source>
</evidence>
<keyword evidence="4" id="KW-0808">Transferase</keyword>
<dbReference type="PROSITE" id="PS00093">
    <property type="entry name" value="N4_MTASE"/>
    <property type="match status" value="1"/>
</dbReference>
<feature type="domain" description="DNA methylase N-4/N-6" evidence="9">
    <location>
        <begin position="41"/>
        <end position="89"/>
    </location>
</feature>
<dbReference type="InterPro" id="IPR029063">
    <property type="entry name" value="SAM-dependent_MTases_sf"/>
</dbReference>
<comment type="similarity">
    <text evidence="1">Belongs to the N(4)/N(6)-methyltransferase family. N(4) subfamily.</text>
</comment>
<sequence>MSAVLDYFEYFRARRCSTNRSVRSALDIKDRSRTSVLPWRGQFSPQLVEYLLEQIDGSVVLDPFCGSGTVLYESAAVGKDAVGIDVNPAATILASLSKFCGLSSKQRLGDFSTLSEDVLRAMGSSKSSAVGLDLCEMMPRSALNDCFLLHLFGDHKEVDRVKVERALRSFEQKLLGLPYSRSRIEVATGDSRFTALPRSSIDAVVTSPPYINVFNYHQNYRPVVEALGLSPLSAARAEIGANRKHRQNRFMTVIQYCIDMQAVFNELWAILRGGGIAIFVVGRSSKVRGVSFQNAALISAIAELCRLFNLRSKNERAFINRFGETIYEDVLVLEKIADSPHVDETCKLGREIGAQALLSAMGSADDAINEEIRDAYNRRDGIAGSPRYC</sequence>
<comment type="catalytic activity">
    <reaction evidence="8">
        <text>a 2'-deoxycytidine in DNA + S-adenosyl-L-methionine = an N(4)-methyl-2'-deoxycytidine in DNA + S-adenosyl-L-homocysteine + H(+)</text>
        <dbReference type="Rhea" id="RHEA:16857"/>
        <dbReference type="Rhea" id="RHEA-COMP:11369"/>
        <dbReference type="Rhea" id="RHEA-COMP:13674"/>
        <dbReference type="ChEBI" id="CHEBI:15378"/>
        <dbReference type="ChEBI" id="CHEBI:57856"/>
        <dbReference type="ChEBI" id="CHEBI:59789"/>
        <dbReference type="ChEBI" id="CHEBI:85452"/>
        <dbReference type="ChEBI" id="CHEBI:137933"/>
        <dbReference type="EC" id="2.1.1.113"/>
    </reaction>
</comment>
<evidence type="ECO:0000256" key="3">
    <source>
        <dbReference type="ARBA" id="ARBA00022603"/>
    </source>
</evidence>
<dbReference type="RefSeq" id="WP_130529211.1">
    <property type="nucleotide sequence ID" value="NZ_SHMD01000002.1"/>
</dbReference>
<keyword evidence="11" id="KW-1185">Reference proteome</keyword>
<evidence type="ECO:0000256" key="1">
    <source>
        <dbReference type="ARBA" id="ARBA00010203"/>
    </source>
</evidence>
<organism evidence="10 11">
    <name type="scientific">Pseudoxanthomonas winnipegensis</name>
    <dbReference type="NCBI Taxonomy" id="2480810"/>
    <lineage>
        <taxon>Bacteria</taxon>
        <taxon>Pseudomonadati</taxon>
        <taxon>Pseudomonadota</taxon>
        <taxon>Gammaproteobacteria</taxon>
        <taxon>Lysobacterales</taxon>
        <taxon>Lysobacteraceae</taxon>
        <taxon>Pseudoxanthomonas</taxon>
    </lineage>
</organism>
<dbReference type="Proteomes" id="UP000293089">
    <property type="component" value="Unassembled WGS sequence"/>
</dbReference>
<dbReference type="SUPFAM" id="SSF53335">
    <property type="entry name" value="S-adenosyl-L-methionine-dependent methyltransferases"/>
    <property type="match status" value="1"/>
</dbReference>